<protein>
    <submittedName>
        <fullName evidence="1">Uncharacterized protein</fullName>
    </submittedName>
</protein>
<dbReference type="AlphaFoldDB" id="A0A0K2TAI3"/>
<sequence length="35" mass="3997">MRKSTKSLKKRGQVCSSQRLVHVAHLSFRSQLLVS</sequence>
<evidence type="ECO:0000313" key="1">
    <source>
        <dbReference type="EMBL" id="CDW23013.1"/>
    </source>
</evidence>
<proteinExistence type="predicted"/>
<dbReference type="EMBL" id="HACA01005652">
    <property type="protein sequence ID" value="CDW23013.1"/>
    <property type="molecule type" value="Transcribed_RNA"/>
</dbReference>
<reference evidence="1" key="1">
    <citation type="submission" date="2014-05" db="EMBL/GenBank/DDBJ databases">
        <authorList>
            <person name="Chronopoulou M."/>
        </authorList>
    </citation>
    <scope>NUCLEOTIDE SEQUENCE</scope>
    <source>
        <tissue evidence="1">Whole organism</tissue>
    </source>
</reference>
<organism evidence="1">
    <name type="scientific">Lepeophtheirus salmonis</name>
    <name type="common">Salmon louse</name>
    <name type="synonym">Caligus salmonis</name>
    <dbReference type="NCBI Taxonomy" id="72036"/>
    <lineage>
        <taxon>Eukaryota</taxon>
        <taxon>Metazoa</taxon>
        <taxon>Ecdysozoa</taxon>
        <taxon>Arthropoda</taxon>
        <taxon>Crustacea</taxon>
        <taxon>Multicrustacea</taxon>
        <taxon>Hexanauplia</taxon>
        <taxon>Copepoda</taxon>
        <taxon>Siphonostomatoida</taxon>
        <taxon>Caligidae</taxon>
        <taxon>Lepeophtheirus</taxon>
    </lineage>
</organism>
<name>A0A0K2TAI3_LEPSM</name>
<accession>A0A0K2TAI3</accession>